<reference evidence="4 5" key="1">
    <citation type="submission" date="2023-11" db="EMBL/GenBank/DDBJ databases">
        <title>MicrobeMod: A computational toolkit for identifying prokaryotic methylation and restriction-modification with nanopore sequencing.</title>
        <authorList>
            <person name="Crits-Christoph A."/>
            <person name="Kang S.C."/>
            <person name="Lee H."/>
            <person name="Ostrov N."/>
        </authorList>
    </citation>
    <scope>NUCLEOTIDE SEQUENCE [LARGE SCALE GENOMIC DNA]</scope>
    <source>
        <strain evidence="4 5">DSMZ 700</strain>
    </source>
</reference>
<dbReference type="EMBL" id="JAWXYB010000018">
    <property type="protein sequence ID" value="MDX5929797.1"/>
    <property type="molecule type" value="Genomic_DNA"/>
</dbReference>
<dbReference type="InterPro" id="IPR015797">
    <property type="entry name" value="NUDIX_hydrolase-like_dom_sf"/>
</dbReference>
<comment type="caution">
    <text evidence="4">The sequence shown here is derived from an EMBL/GenBank/DDBJ whole genome shotgun (WGS) entry which is preliminary data.</text>
</comment>
<accession>A0AAW9DN74</accession>
<dbReference type="GO" id="GO:0004081">
    <property type="term" value="F:bis(5'-nucleosyl)-tetraphosphatase (asymmetrical) activity"/>
    <property type="evidence" value="ECO:0007669"/>
    <property type="project" value="TreeGrafter"/>
</dbReference>
<sequence>MPNTTYDGREISPDPPFGASIVAYRRRTDLIEFLILHRAERGSSYEGDWAWTPPAGARWPGEHPDQCAQRELREETGLTTPVQHTDHGTADWLVYRTEIPLGTSITLDAEHDRYAWLNVQQACARCAPVQVAAQIRAIARELDL</sequence>
<evidence type="ECO:0000313" key="5">
    <source>
        <dbReference type="Proteomes" id="UP001279553"/>
    </source>
</evidence>
<dbReference type="InterPro" id="IPR000086">
    <property type="entry name" value="NUDIX_hydrolase_dom"/>
</dbReference>
<keyword evidence="2" id="KW-0378">Hydrolase</keyword>
<evidence type="ECO:0000259" key="3">
    <source>
        <dbReference type="PROSITE" id="PS51462"/>
    </source>
</evidence>
<dbReference type="Gene3D" id="3.90.79.10">
    <property type="entry name" value="Nucleoside Triphosphate Pyrophosphohydrolase"/>
    <property type="match status" value="1"/>
</dbReference>
<organism evidence="4 5">
    <name type="scientific">Acidiphilium acidophilum</name>
    <name type="common">Thiobacillus acidophilus</name>
    <dbReference type="NCBI Taxonomy" id="76588"/>
    <lineage>
        <taxon>Bacteria</taxon>
        <taxon>Pseudomonadati</taxon>
        <taxon>Pseudomonadota</taxon>
        <taxon>Alphaproteobacteria</taxon>
        <taxon>Acetobacterales</taxon>
        <taxon>Acidocellaceae</taxon>
        <taxon>Acidiphilium</taxon>
    </lineage>
</organism>
<dbReference type="InterPro" id="IPR020084">
    <property type="entry name" value="NUDIX_hydrolase_CS"/>
</dbReference>
<dbReference type="PROSITE" id="PS00893">
    <property type="entry name" value="NUDIX_BOX"/>
    <property type="match status" value="1"/>
</dbReference>
<keyword evidence="5" id="KW-1185">Reference proteome</keyword>
<dbReference type="AlphaFoldDB" id="A0AAW9DN74"/>
<evidence type="ECO:0000256" key="1">
    <source>
        <dbReference type="ARBA" id="ARBA00001946"/>
    </source>
</evidence>
<comment type="cofactor">
    <cofactor evidence="1">
        <name>Mg(2+)</name>
        <dbReference type="ChEBI" id="CHEBI:18420"/>
    </cofactor>
</comment>
<dbReference type="GO" id="GO:0006167">
    <property type="term" value="P:AMP biosynthetic process"/>
    <property type="evidence" value="ECO:0007669"/>
    <property type="project" value="TreeGrafter"/>
</dbReference>
<protein>
    <submittedName>
        <fullName evidence="4">NUDIX domain-containing protein</fullName>
    </submittedName>
</protein>
<name>A0AAW9DN74_ACIAO</name>
<evidence type="ECO:0000256" key="2">
    <source>
        <dbReference type="ARBA" id="ARBA00022801"/>
    </source>
</evidence>
<dbReference type="PROSITE" id="PS51462">
    <property type="entry name" value="NUDIX"/>
    <property type="match status" value="1"/>
</dbReference>
<dbReference type="Proteomes" id="UP001279553">
    <property type="component" value="Unassembled WGS sequence"/>
</dbReference>
<proteinExistence type="predicted"/>
<feature type="domain" description="Nudix hydrolase" evidence="3">
    <location>
        <begin position="14"/>
        <end position="139"/>
    </location>
</feature>
<dbReference type="RefSeq" id="WP_319612789.1">
    <property type="nucleotide sequence ID" value="NZ_JAWXYB010000018.1"/>
</dbReference>
<dbReference type="GO" id="GO:0006754">
    <property type="term" value="P:ATP biosynthetic process"/>
    <property type="evidence" value="ECO:0007669"/>
    <property type="project" value="TreeGrafter"/>
</dbReference>
<dbReference type="InterPro" id="IPR051325">
    <property type="entry name" value="Nudix_hydrolase_domain"/>
</dbReference>
<dbReference type="SUPFAM" id="SSF55811">
    <property type="entry name" value="Nudix"/>
    <property type="match status" value="1"/>
</dbReference>
<dbReference type="PANTHER" id="PTHR21340">
    <property type="entry name" value="DIADENOSINE 5,5-P1,P4-TETRAPHOSPHATE PYROPHOSPHOHYDROLASE MUTT"/>
    <property type="match status" value="1"/>
</dbReference>
<evidence type="ECO:0000313" key="4">
    <source>
        <dbReference type="EMBL" id="MDX5929797.1"/>
    </source>
</evidence>
<dbReference type="PANTHER" id="PTHR21340:SF0">
    <property type="entry name" value="BIS(5'-NUCLEOSYL)-TETRAPHOSPHATASE [ASYMMETRICAL]"/>
    <property type="match status" value="1"/>
</dbReference>
<gene>
    <name evidence="4" type="ORF">SIL87_03360</name>
</gene>
<dbReference type="Pfam" id="PF00293">
    <property type="entry name" value="NUDIX"/>
    <property type="match status" value="1"/>
</dbReference>